<accession>A0A8S3QUV9</accession>
<keyword evidence="4 13" id="KW-0732">Signal</keyword>
<evidence type="ECO:0000313" key="16">
    <source>
        <dbReference type="Proteomes" id="UP000683360"/>
    </source>
</evidence>
<feature type="compositionally biased region" description="Basic and acidic residues" evidence="11">
    <location>
        <begin position="884"/>
        <end position="894"/>
    </location>
</feature>
<proteinExistence type="predicted"/>
<dbReference type="InterPro" id="IPR015919">
    <property type="entry name" value="Cadherin-like_sf"/>
</dbReference>
<evidence type="ECO:0000256" key="9">
    <source>
        <dbReference type="ARBA" id="ARBA00023180"/>
    </source>
</evidence>
<feature type="region of interest" description="Disordered" evidence="11">
    <location>
        <begin position="1039"/>
        <end position="1070"/>
    </location>
</feature>
<sequence>MATIMVLSIIVLISVLTLCSSQNITFILQEDRPNSTLIGNILTESKLREKYSAEELTGITYDFYDIKDEHRHLFRLDPLSSHLYTNTIIDREGVGICLYLEDCYFDFKILAHKKDIFHIIDIRVNVTDLNDNDPKFEPNELTLNISESTAQYSKFSIQGARDLDTGKGNGIASYSLTSQSGKDDLKLLEENIDGNKALYISVHNELDRERTPSYTLYLKAYDNGSPLRTGTLTIHVNIVDENDNKPLFSESEVNVNLDETSPAGTLVKHLTAVDIDSGKNGQGKLTTAKKLEYEQNKVYTVIVEAVDRGNTPLSSQATVNVHVQDSGNNAPEVSVNFLSNERDGDAVLISEKSEIDVLVAVIKVKDMDSGDNGVVTCQTYSTYFGLSRISDTDFRLIVQHKLDRESTAIHNVTVTCKDKGLPEMDGSVHFQIILKDENDNPPRFSLYYYQVDLLENTPAGAPLLTVPATDIDAGDNGKITYAISPSSDLRFKVNPQTGEVTTNQLFDRETTARLTFEVVAKDHGVPPMESKAPVVVNIKDENDNKPQFVKMIFDFQVSENMPNGTNVEVVSAIDPDQGTNAQIVYSLDPNSDTSSIPFNVFTNGQVTTLKIFDREHRSHYDFPVIAVDKGTPSLTSTVTVRVTITDKNDNKPIFTFPKNANNTIQIPNTLPVDSIIATIQAYDLDYEENGKVNFFILSGDDENLFYLNPSTGSLHVKKVSNTVRDKNFRLKIEAKDRGRPSLNETAELKISIQYVNATSEESKEYILIVVCVVCVTFVVAVALIAVICFLRNKNIACGKNERYLENNRPPQYDQVQAHPKNFQYNDKNNQRVKVGTVFTKEKIIDAFTCTQDIPNGQIMVVFLFLHTNCLFNIDVGKCWRFSQKDSPRKGKDDNNYNYDRQMPQKVPDESETSSKTDSGHGSEEDYNQQLDKNGRPFALNNQTYNNTGIYVMLDKNKSNNTDIARGNMLPPMRDKSNKYLDDSMLTGSLNSMWSENPSSRHPSNSQTSTISPSWTNDMKLNFQNNTPFYMALGSIQSRDDDECTTTSGSYTINPDELDDEFENRPKDLFV</sequence>
<dbReference type="Proteomes" id="UP000683360">
    <property type="component" value="Unassembled WGS sequence"/>
</dbReference>
<dbReference type="InterPro" id="IPR002126">
    <property type="entry name" value="Cadherin-like_dom"/>
</dbReference>
<feature type="signal peptide" evidence="13">
    <location>
        <begin position="1"/>
        <end position="21"/>
    </location>
</feature>
<dbReference type="PANTHER" id="PTHR24028">
    <property type="entry name" value="CADHERIN-87A"/>
    <property type="match status" value="1"/>
</dbReference>
<keyword evidence="9" id="KW-0325">Glycoprotein</keyword>
<evidence type="ECO:0000256" key="4">
    <source>
        <dbReference type="ARBA" id="ARBA00022729"/>
    </source>
</evidence>
<keyword evidence="5" id="KW-0677">Repeat</keyword>
<dbReference type="InterPro" id="IPR050174">
    <property type="entry name" value="Protocadherin/Cadherin-CA"/>
</dbReference>
<dbReference type="PANTHER" id="PTHR24028:SF146">
    <property type="entry name" value="CADHERIN 96CB, ISOFORM D-RELATED"/>
    <property type="match status" value="1"/>
</dbReference>
<protein>
    <submittedName>
        <fullName evidence="15">PCDHD1</fullName>
    </submittedName>
</protein>
<dbReference type="FunFam" id="2.60.40.60:FF:000007">
    <property type="entry name" value="Protocadherin alpha 2"/>
    <property type="match status" value="1"/>
</dbReference>
<dbReference type="GO" id="GO:0005886">
    <property type="term" value="C:plasma membrane"/>
    <property type="evidence" value="ECO:0007669"/>
    <property type="project" value="UniProtKB-SubCell"/>
</dbReference>
<feature type="domain" description="Cadherin" evidence="14">
    <location>
        <begin position="658"/>
        <end position="765"/>
    </location>
</feature>
<evidence type="ECO:0000256" key="11">
    <source>
        <dbReference type="SAM" id="MobiDB-lite"/>
    </source>
</evidence>
<evidence type="ECO:0000256" key="7">
    <source>
        <dbReference type="ARBA" id="ARBA00022989"/>
    </source>
</evidence>
<dbReference type="PROSITE" id="PS00232">
    <property type="entry name" value="CADHERIN_1"/>
    <property type="match status" value="3"/>
</dbReference>
<dbReference type="GO" id="GO:0005509">
    <property type="term" value="F:calcium ion binding"/>
    <property type="evidence" value="ECO:0007669"/>
    <property type="project" value="UniProtKB-UniRule"/>
</dbReference>
<dbReference type="SUPFAM" id="SSF49313">
    <property type="entry name" value="Cadherin-like"/>
    <property type="match status" value="6"/>
</dbReference>
<evidence type="ECO:0000256" key="3">
    <source>
        <dbReference type="ARBA" id="ARBA00022692"/>
    </source>
</evidence>
<feature type="region of interest" description="Disordered" evidence="11">
    <location>
        <begin position="991"/>
        <end position="1015"/>
    </location>
</feature>
<dbReference type="InterPro" id="IPR020894">
    <property type="entry name" value="Cadherin_CS"/>
</dbReference>
<dbReference type="GO" id="GO:0007156">
    <property type="term" value="P:homophilic cell adhesion via plasma membrane adhesion molecules"/>
    <property type="evidence" value="ECO:0007669"/>
    <property type="project" value="InterPro"/>
</dbReference>
<dbReference type="CDD" id="cd11304">
    <property type="entry name" value="Cadherin_repeat"/>
    <property type="match status" value="7"/>
</dbReference>
<evidence type="ECO:0000256" key="10">
    <source>
        <dbReference type="PROSITE-ProRule" id="PRU00043"/>
    </source>
</evidence>
<dbReference type="EMBL" id="CAJPWZ010000681">
    <property type="protein sequence ID" value="CAG2198490.1"/>
    <property type="molecule type" value="Genomic_DNA"/>
</dbReference>
<comment type="subcellular location">
    <subcellularLocation>
        <location evidence="1">Cell membrane</location>
        <topology evidence="1">Single-pass type I membrane protein</topology>
    </subcellularLocation>
</comment>
<feature type="compositionally biased region" description="Basic and acidic residues" evidence="11">
    <location>
        <begin position="906"/>
        <end position="923"/>
    </location>
</feature>
<dbReference type="AlphaFoldDB" id="A0A8S3QUV9"/>
<feature type="domain" description="Cadherin" evidence="14">
    <location>
        <begin position="445"/>
        <end position="548"/>
    </location>
</feature>
<keyword evidence="7 12" id="KW-1133">Transmembrane helix</keyword>
<evidence type="ECO:0000256" key="1">
    <source>
        <dbReference type="ARBA" id="ARBA00004251"/>
    </source>
</evidence>
<dbReference type="FunFam" id="2.60.40.60:FF:000094">
    <property type="entry name" value="protocadherin gamma-C4 isoform X2"/>
    <property type="match status" value="1"/>
</dbReference>
<comment type="caution">
    <text evidence="15">The sequence shown here is derived from an EMBL/GenBank/DDBJ whole genome shotgun (WGS) entry which is preliminary data.</text>
</comment>
<keyword evidence="6 10" id="KW-0106">Calcium</keyword>
<evidence type="ECO:0000256" key="6">
    <source>
        <dbReference type="ARBA" id="ARBA00022837"/>
    </source>
</evidence>
<name>A0A8S3QUV9_MYTED</name>
<feature type="transmembrane region" description="Helical" evidence="12">
    <location>
        <begin position="765"/>
        <end position="790"/>
    </location>
</feature>
<feature type="chain" id="PRO_5035926486" evidence="13">
    <location>
        <begin position="22"/>
        <end position="1070"/>
    </location>
</feature>
<dbReference type="OrthoDB" id="6252479at2759"/>
<dbReference type="PROSITE" id="PS50268">
    <property type="entry name" value="CADHERIN_2"/>
    <property type="match status" value="7"/>
</dbReference>
<gene>
    <name evidence="15" type="ORF">MEDL_13243</name>
</gene>
<feature type="domain" description="Cadherin" evidence="14">
    <location>
        <begin position="273"/>
        <end position="333"/>
    </location>
</feature>
<dbReference type="FunFam" id="2.60.40.60:FF:000020">
    <property type="entry name" value="Dachsous cadherin-related 1b"/>
    <property type="match status" value="1"/>
</dbReference>
<reference evidence="15" key="1">
    <citation type="submission" date="2021-03" db="EMBL/GenBank/DDBJ databases">
        <authorList>
            <person name="Bekaert M."/>
        </authorList>
    </citation>
    <scope>NUCLEOTIDE SEQUENCE</scope>
</reference>
<feature type="domain" description="Cadherin" evidence="14">
    <location>
        <begin position="137"/>
        <end position="248"/>
    </location>
</feature>
<keyword evidence="8 12" id="KW-0472">Membrane</keyword>
<keyword evidence="16" id="KW-1185">Reference proteome</keyword>
<feature type="domain" description="Cadherin" evidence="14">
    <location>
        <begin position="349"/>
        <end position="444"/>
    </location>
</feature>
<feature type="domain" description="Cadherin" evidence="14">
    <location>
        <begin position="549"/>
        <end position="654"/>
    </location>
</feature>
<evidence type="ECO:0000256" key="2">
    <source>
        <dbReference type="ARBA" id="ARBA00022475"/>
    </source>
</evidence>
<keyword evidence="2" id="KW-1003">Cell membrane</keyword>
<dbReference type="Pfam" id="PF00028">
    <property type="entry name" value="Cadherin"/>
    <property type="match status" value="6"/>
</dbReference>
<evidence type="ECO:0000256" key="5">
    <source>
        <dbReference type="ARBA" id="ARBA00022737"/>
    </source>
</evidence>
<evidence type="ECO:0000256" key="12">
    <source>
        <dbReference type="SAM" id="Phobius"/>
    </source>
</evidence>
<evidence type="ECO:0000313" key="15">
    <source>
        <dbReference type="EMBL" id="CAG2198490.1"/>
    </source>
</evidence>
<organism evidence="15 16">
    <name type="scientific">Mytilus edulis</name>
    <name type="common">Blue mussel</name>
    <dbReference type="NCBI Taxonomy" id="6550"/>
    <lineage>
        <taxon>Eukaryota</taxon>
        <taxon>Metazoa</taxon>
        <taxon>Spiralia</taxon>
        <taxon>Lophotrochozoa</taxon>
        <taxon>Mollusca</taxon>
        <taxon>Bivalvia</taxon>
        <taxon>Autobranchia</taxon>
        <taxon>Pteriomorphia</taxon>
        <taxon>Mytilida</taxon>
        <taxon>Mytiloidea</taxon>
        <taxon>Mytilidae</taxon>
        <taxon>Mytilinae</taxon>
        <taxon>Mytilus</taxon>
    </lineage>
</organism>
<dbReference type="Gene3D" id="2.60.40.60">
    <property type="entry name" value="Cadherins"/>
    <property type="match status" value="8"/>
</dbReference>
<evidence type="ECO:0000259" key="14">
    <source>
        <dbReference type="PROSITE" id="PS50268"/>
    </source>
</evidence>
<feature type="domain" description="Cadherin" evidence="14">
    <location>
        <begin position="20"/>
        <end position="136"/>
    </location>
</feature>
<dbReference type="PRINTS" id="PR00205">
    <property type="entry name" value="CADHERIN"/>
</dbReference>
<evidence type="ECO:0000256" key="13">
    <source>
        <dbReference type="SAM" id="SignalP"/>
    </source>
</evidence>
<keyword evidence="3 12" id="KW-0812">Transmembrane</keyword>
<dbReference type="SMART" id="SM00112">
    <property type="entry name" value="CA"/>
    <property type="match status" value="6"/>
</dbReference>
<evidence type="ECO:0000256" key="8">
    <source>
        <dbReference type="ARBA" id="ARBA00023136"/>
    </source>
</evidence>
<feature type="region of interest" description="Disordered" evidence="11">
    <location>
        <begin position="884"/>
        <end position="938"/>
    </location>
</feature>